<keyword evidence="2" id="KW-0472">Membrane</keyword>
<name>A0A0M9ARV5_9EURY</name>
<dbReference type="RefSeq" id="WP_053770284.1">
    <property type="nucleotide sequence ID" value="NZ_LIST01000001.1"/>
</dbReference>
<sequence>MVLSAATVSLVSITVTVLMVAAMLYLVWGALDSDIHSPSPGDDDRPELDDAEDGESDESASELPDGNAA</sequence>
<dbReference type="PATRIC" id="fig|1705389.3.peg.550"/>
<comment type="caution">
    <text evidence="3">The sequence shown here is derived from an EMBL/GenBank/DDBJ whole genome shotgun (WGS) entry which is preliminary data.</text>
</comment>
<accession>A0A0M9ARV5</accession>
<protein>
    <submittedName>
        <fullName evidence="3">Uncharacterized protein</fullName>
    </submittedName>
</protein>
<keyword evidence="2" id="KW-1133">Transmembrane helix</keyword>
<evidence type="ECO:0000256" key="1">
    <source>
        <dbReference type="SAM" id="MobiDB-lite"/>
    </source>
</evidence>
<feature type="transmembrane region" description="Helical" evidence="2">
    <location>
        <begin position="6"/>
        <end position="28"/>
    </location>
</feature>
<keyword evidence="2" id="KW-0812">Transmembrane</keyword>
<dbReference type="STRING" id="1765655.AMR74_01410"/>
<dbReference type="AlphaFoldDB" id="A0A0M9ARV5"/>
<organism evidence="3 4">
    <name type="scientific">Halorubrum tropicale</name>
    <dbReference type="NCBI Taxonomy" id="1765655"/>
    <lineage>
        <taxon>Archaea</taxon>
        <taxon>Methanobacteriati</taxon>
        <taxon>Methanobacteriota</taxon>
        <taxon>Stenosarchaea group</taxon>
        <taxon>Halobacteria</taxon>
        <taxon>Halobacteriales</taxon>
        <taxon>Haloferacaceae</taxon>
        <taxon>Halorubrum</taxon>
    </lineage>
</organism>
<dbReference type="Proteomes" id="UP000037747">
    <property type="component" value="Unassembled WGS sequence"/>
</dbReference>
<keyword evidence="4" id="KW-1185">Reference proteome</keyword>
<reference evidence="3 4" key="1">
    <citation type="submission" date="2015-08" db="EMBL/GenBank/DDBJ databases">
        <title>Genomes of Isolates from Cabo Rojo, PR.</title>
        <authorList>
            <person name="Sanchez-Nieves R.L."/>
            <person name="Montalvo-Rodriguez R."/>
        </authorList>
    </citation>
    <scope>NUCLEOTIDE SEQUENCE [LARGE SCALE GENOMIC DNA]</scope>
    <source>
        <strain evidence="3 4">5</strain>
    </source>
</reference>
<feature type="region of interest" description="Disordered" evidence="1">
    <location>
        <begin position="35"/>
        <end position="69"/>
    </location>
</feature>
<evidence type="ECO:0000313" key="3">
    <source>
        <dbReference type="EMBL" id="KOX97587.1"/>
    </source>
</evidence>
<feature type="compositionally biased region" description="Acidic residues" evidence="1">
    <location>
        <begin position="44"/>
        <end position="60"/>
    </location>
</feature>
<evidence type="ECO:0000313" key="4">
    <source>
        <dbReference type="Proteomes" id="UP000037747"/>
    </source>
</evidence>
<dbReference type="EMBL" id="LIST01000001">
    <property type="protein sequence ID" value="KOX97587.1"/>
    <property type="molecule type" value="Genomic_DNA"/>
</dbReference>
<gene>
    <name evidence="3" type="ORF">AMR74_01410</name>
</gene>
<proteinExistence type="predicted"/>
<evidence type="ECO:0000256" key="2">
    <source>
        <dbReference type="SAM" id="Phobius"/>
    </source>
</evidence>